<evidence type="ECO:0000313" key="8">
    <source>
        <dbReference type="Proteomes" id="UP000234190"/>
    </source>
</evidence>
<dbReference type="InterPro" id="IPR006140">
    <property type="entry name" value="D-isomer_DH_NAD-bd"/>
</dbReference>
<comment type="similarity">
    <text evidence="1 4">Belongs to the D-isomer specific 2-hydroxyacid dehydrogenase family.</text>
</comment>
<dbReference type="InterPro" id="IPR036291">
    <property type="entry name" value="NAD(P)-bd_dom_sf"/>
</dbReference>
<evidence type="ECO:0000313" key="7">
    <source>
        <dbReference type="EMBL" id="PLC48192.1"/>
    </source>
</evidence>
<sequence>METTVDAPVVLLTDPIAPSAVARMAQRANVVVAPNNTPSALIAAAIDADIIVVRTPLPPQIFGHAAKLRGVIRHGAGIDMIPVEVATAHRVAVANVPGANAVSVAEYALGQMMNLAHRLNEADRTLRTQGWAATRALCEKKIEVAGRTLGIVGTGRIGKALAHMAHHGLGMKVTGFHPSMSPISNYIEMLPLEDLFTRADFIVLACPLNASTRGMVNAALITKMKVDAVLINVSRGPVLDEVALIQALSTGQIRGAALDVFDVQPLPAESPLLRMDSVILSSHMAGLTQDTLERIGDKVADQALQLLDGKLPQHLCNVEMRADLQARLQEFA</sequence>
<evidence type="ECO:0000256" key="1">
    <source>
        <dbReference type="ARBA" id="ARBA00005854"/>
    </source>
</evidence>
<gene>
    <name evidence="7" type="ORF">CR159_19565</name>
</gene>
<dbReference type="InterPro" id="IPR050857">
    <property type="entry name" value="D-2-hydroxyacid_DH"/>
</dbReference>
<dbReference type="EMBL" id="PDNW01000025">
    <property type="protein sequence ID" value="PLC48192.1"/>
    <property type="molecule type" value="Genomic_DNA"/>
</dbReference>
<dbReference type="InterPro" id="IPR006139">
    <property type="entry name" value="D-isomer_2_OHA_DH_cat_dom"/>
</dbReference>
<evidence type="ECO:0000259" key="6">
    <source>
        <dbReference type="Pfam" id="PF02826"/>
    </source>
</evidence>
<dbReference type="Pfam" id="PF00389">
    <property type="entry name" value="2-Hacid_dh"/>
    <property type="match status" value="1"/>
</dbReference>
<name>A0A2N4TZK5_9BURK</name>
<evidence type="ECO:0000259" key="5">
    <source>
        <dbReference type="Pfam" id="PF00389"/>
    </source>
</evidence>
<dbReference type="PANTHER" id="PTHR42789:SF1">
    <property type="entry name" value="D-ISOMER SPECIFIC 2-HYDROXYACID DEHYDROGENASE FAMILY PROTEIN (AFU_ORTHOLOGUE AFUA_6G10090)"/>
    <property type="match status" value="1"/>
</dbReference>
<dbReference type="AlphaFoldDB" id="A0A2N4TZK5"/>
<evidence type="ECO:0000256" key="3">
    <source>
        <dbReference type="ARBA" id="ARBA00023027"/>
    </source>
</evidence>
<dbReference type="Proteomes" id="UP000234190">
    <property type="component" value="Unassembled WGS sequence"/>
</dbReference>
<feature type="domain" description="D-isomer specific 2-hydroxyacid dehydrogenase NAD-binding" evidence="6">
    <location>
        <begin position="110"/>
        <end position="285"/>
    </location>
</feature>
<dbReference type="PANTHER" id="PTHR42789">
    <property type="entry name" value="D-ISOMER SPECIFIC 2-HYDROXYACID DEHYDROGENASE FAMILY PROTEIN (AFU_ORTHOLOGUE AFUA_6G10090)"/>
    <property type="match status" value="1"/>
</dbReference>
<evidence type="ECO:0000256" key="4">
    <source>
        <dbReference type="RuleBase" id="RU003719"/>
    </source>
</evidence>
<proteinExistence type="inferred from homology"/>
<feature type="domain" description="D-isomer specific 2-hydroxyacid dehydrogenase catalytic" evidence="5">
    <location>
        <begin position="10"/>
        <end position="316"/>
    </location>
</feature>
<dbReference type="SUPFAM" id="SSF51735">
    <property type="entry name" value="NAD(P)-binding Rossmann-fold domains"/>
    <property type="match status" value="1"/>
</dbReference>
<keyword evidence="2 4" id="KW-0560">Oxidoreductase</keyword>
<keyword evidence="3" id="KW-0520">NAD</keyword>
<evidence type="ECO:0000256" key="2">
    <source>
        <dbReference type="ARBA" id="ARBA00023002"/>
    </source>
</evidence>
<accession>A0A2N4TZK5</accession>
<dbReference type="SUPFAM" id="SSF52283">
    <property type="entry name" value="Formate/glycerate dehydrogenase catalytic domain-like"/>
    <property type="match status" value="1"/>
</dbReference>
<dbReference type="PROSITE" id="PS00671">
    <property type="entry name" value="D_2_HYDROXYACID_DH_3"/>
    <property type="match status" value="1"/>
</dbReference>
<dbReference type="Gene3D" id="3.40.50.720">
    <property type="entry name" value="NAD(P)-binding Rossmann-like Domain"/>
    <property type="match status" value="2"/>
</dbReference>
<dbReference type="Pfam" id="PF02826">
    <property type="entry name" value="2-Hacid_dh_C"/>
    <property type="match status" value="1"/>
</dbReference>
<dbReference type="InterPro" id="IPR029753">
    <property type="entry name" value="D-isomer_DH_CS"/>
</dbReference>
<dbReference type="GO" id="GO:0016616">
    <property type="term" value="F:oxidoreductase activity, acting on the CH-OH group of donors, NAD or NADP as acceptor"/>
    <property type="evidence" value="ECO:0007669"/>
    <property type="project" value="InterPro"/>
</dbReference>
<protein>
    <submittedName>
        <fullName evidence="7">Dehydrogenase</fullName>
    </submittedName>
</protein>
<keyword evidence="8" id="KW-1185">Reference proteome</keyword>
<organism evidence="7 8">
    <name type="scientific">Pollutimonas subterranea</name>
    <dbReference type="NCBI Taxonomy" id="2045210"/>
    <lineage>
        <taxon>Bacteria</taxon>
        <taxon>Pseudomonadati</taxon>
        <taxon>Pseudomonadota</taxon>
        <taxon>Betaproteobacteria</taxon>
        <taxon>Burkholderiales</taxon>
        <taxon>Alcaligenaceae</taxon>
        <taxon>Pollutimonas</taxon>
    </lineage>
</organism>
<comment type="caution">
    <text evidence="7">The sequence shown here is derived from an EMBL/GenBank/DDBJ whole genome shotgun (WGS) entry which is preliminary data.</text>
</comment>
<dbReference type="GO" id="GO:0051287">
    <property type="term" value="F:NAD binding"/>
    <property type="evidence" value="ECO:0007669"/>
    <property type="project" value="InterPro"/>
</dbReference>
<reference evidence="7 8" key="1">
    <citation type="submission" date="2017-10" db="EMBL/GenBank/DDBJ databases">
        <title>Two draft genome sequences of Pusillimonas sp. strains isolated from a nitrate- and radionuclide-contaminated groundwater in Russia.</title>
        <authorList>
            <person name="Grouzdev D.S."/>
            <person name="Tourova T.P."/>
            <person name="Goeva M.A."/>
            <person name="Babich T.L."/>
            <person name="Sokolova D.S."/>
            <person name="Abdullin R."/>
            <person name="Poltaraus A.B."/>
            <person name="Toshchakov S.V."/>
            <person name="Nazina T.N."/>
        </authorList>
    </citation>
    <scope>NUCLEOTIDE SEQUENCE [LARGE SCALE GENOMIC DNA]</scope>
    <source>
        <strain evidence="7 8">JR1/69-3-13</strain>
    </source>
</reference>